<keyword evidence="3" id="KW-1185">Reference proteome</keyword>
<name>A0A399SR24_9BACT</name>
<dbReference type="InterPro" id="IPR006311">
    <property type="entry name" value="TAT_signal"/>
</dbReference>
<reference evidence="2 3" key="1">
    <citation type="submission" date="2018-08" db="EMBL/GenBank/DDBJ databases">
        <title>Pallidiluteibacterium maritimus gen. nov., sp. nov., isolated from coastal sediment.</title>
        <authorList>
            <person name="Zhou L.Y."/>
        </authorList>
    </citation>
    <scope>NUCLEOTIDE SEQUENCE [LARGE SCALE GENOMIC DNA]</scope>
    <source>
        <strain evidence="2 3">XSD2</strain>
    </source>
</reference>
<protein>
    <submittedName>
        <fullName evidence="2">Dabb family protein</fullName>
    </submittedName>
</protein>
<dbReference type="OrthoDB" id="7189263at2"/>
<gene>
    <name evidence="2" type="ORF">D1614_23225</name>
</gene>
<dbReference type="Pfam" id="PF07876">
    <property type="entry name" value="Dabb"/>
    <property type="match status" value="1"/>
</dbReference>
<sequence>MKSRRSFLKKAVAGATLAGLLPFAKTSRAGEVKITGALIHHVFFWLKEPANKVHKKQLVEALQELLKVETIRMSHIGFPAGTESRDVVDHSYSVSYMVMFDDQAGQDAYQVDPIHLEFVEKNQHLWSKVVVYDSLDTPLS</sequence>
<dbReference type="RefSeq" id="WP_119440393.1">
    <property type="nucleotide sequence ID" value="NZ_QWGR01000027.1"/>
</dbReference>
<dbReference type="SMART" id="SM00886">
    <property type="entry name" value="Dabb"/>
    <property type="match status" value="1"/>
</dbReference>
<dbReference type="PROSITE" id="PS51318">
    <property type="entry name" value="TAT"/>
    <property type="match status" value="1"/>
</dbReference>
<evidence type="ECO:0000313" key="2">
    <source>
        <dbReference type="EMBL" id="RIJ45384.1"/>
    </source>
</evidence>
<accession>A0A399SR24</accession>
<comment type="caution">
    <text evidence="2">The sequence shown here is derived from an EMBL/GenBank/DDBJ whole genome shotgun (WGS) entry which is preliminary data.</text>
</comment>
<evidence type="ECO:0000259" key="1">
    <source>
        <dbReference type="PROSITE" id="PS51502"/>
    </source>
</evidence>
<evidence type="ECO:0000313" key="3">
    <source>
        <dbReference type="Proteomes" id="UP000265926"/>
    </source>
</evidence>
<dbReference type="Proteomes" id="UP000265926">
    <property type="component" value="Unassembled WGS sequence"/>
</dbReference>
<organism evidence="2 3">
    <name type="scientific">Maribellus luteus</name>
    <dbReference type="NCBI Taxonomy" id="2305463"/>
    <lineage>
        <taxon>Bacteria</taxon>
        <taxon>Pseudomonadati</taxon>
        <taxon>Bacteroidota</taxon>
        <taxon>Bacteroidia</taxon>
        <taxon>Marinilabiliales</taxon>
        <taxon>Prolixibacteraceae</taxon>
        <taxon>Maribellus</taxon>
    </lineage>
</organism>
<dbReference type="PROSITE" id="PS51502">
    <property type="entry name" value="S_R_A_B_BARREL"/>
    <property type="match status" value="1"/>
</dbReference>
<proteinExistence type="predicted"/>
<dbReference type="Gene3D" id="3.30.70.100">
    <property type="match status" value="1"/>
</dbReference>
<dbReference type="InterPro" id="IPR011008">
    <property type="entry name" value="Dimeric_a/b-barrel"/>
</dbReference>
<dbReference type="InterPro" id="IPR013097">
    <property type="entry name" value="Dabb"/>
</dbReference>
<feature type="domain" description="Stress-response A/B barrel" evidence="1">
    <location>
        <begin position="38"/>
        <end position="134"/>
    </location>
</feature>
<dbReference type="AlphaFoldDB" id="A0A399SR24"/>
<dbReference type="EMBL" id="QWGR01000027">
    <property type="protein sequence ID" value="RIJ45384.1"/>
    <property type="molecule type" value="Genomic_DNA"/>
</dbReference>
<dbReference type="SUPFAM" id="SSF54909">
    <property type="entry name" value="Dimeric alpha+beta barrel"/>
    <property type="match status" value="1"/>
</dbReference>